<comment type="caution">
    <text evidence="1">The sequence shown here is derived from an EMBL/GenBank/DDBJ whole genome shotgun (WGS) entry which is preliminary data.</text>
</comment>
<organism evidence="1">
    <name type="scientific">Oscillatoriales cyanobacterium SpSt-418</name>
    <dbReference type="NCBI Taxonomy" id="2282169"/>
    <lineage>
        <taxon>Bacteria</taxon>
        <taxon>Bacillati</taxon>
        <taxon>Cyanobacteriota</taxon>
        <taxon>Cyanophyceae</taxon>
        <taxon>Oscillatoriophycideae</taxon>
        <taxon>Oscillatoriales</taxon>
    </lineage>
</organism>
<sequence length="98" mass="10765">MTNWGIELVGVSHTLQEQWEERRIKQALGRPVTRVILDTQDNVILDVGDLVTHQAIEKAAQADVLDILLSSVSMQAPDLSQADLRAHKPAIASLESAK</sequence>
<accession>A0A7C3KEB8</accession>
<evidence type="ECO:0000313" key="1">
    <source>
        <dbReference type="EMBL" id="HFM98646.1"/>
    </source>
</evidence>
<proteinExistence type="predicted"/>
<dbReference type="EMBL" id="DSRU01000189">
    <property type="protein sequence ID" value="HFM98646.1"/>
    <property type="molecule type" value="Genomic_DNA"/>
</dbReference>
<name>A0A7C3KEB8_9CYAN</name>
<dbReference type="AlphaFoldDB" id="A0A7C3KEB8"/>
<reference evidence="1" key="1">
    <citation type="journal article" date="2020" name="mSystems">
        <title>Genome- and Community-Level Interaction Insights into Carbon Utilization and Element Cycling Functions of Hydrothermarchaeota in Hydrothermal Sediment.</title>
        <authorList>
            <person name="Zhou Z."/>
            <person name="Liu Y."/>
            <person name="Xu W."/>
            <person name="Pan J."/>
            <person name="Luo Z.H."/>
            <person name="Li M."/>
        </authorList>
    </citation>
    <scope>NUCLEOTIDE SEQUENCE [LARGE SCALE GENOMIC DNA]</scope>
    <source>
        <strain evidence="1">SpSt-418</strain>
    </source>
</reference>
<protein>
    <submittedName>
        <fullName evidence="1">Uncharacterized protein</fullName>
    </submittedName>
</protein>
<gene>
    <name evidence="1" type="ORF">ENR64_13000</name>
</gene>